<evidence type="ECO:0000313" key="3">
    <source>
        <dbReference type="Proteomes" id="UP001597451"/>
    </source>
</evidence>
<feature type="transmembrane region" description="Helical" evidence="1">
    <location>
        <begin position="41"/>
        <end position="64"/>
    </location>
</feature>
<gene>
    <name evidence="2" type="ORF">ACFSUN_14330</name>
</gene>
<keyword evidence="1" id="KW-0472">Membrane</keyword>
<organism evidence="2 3">
    <name type="scientific">Oceanobacillus kapialis</name>
    <dbReference type="NCBI Taxonomy" id="481353"/>
    <lineage>
        <taxon>Bacteria</taxon>
        <taxon>Bacillati</taxon>
        <taxon>Bacillota</taxon>
        <taxon>Bacilli</taxon>
        <taxon>Bacillales</taxon>
        <taxon>Bacillaceae</taxon>
        <taxon>Oceanobacillus</taxon>
    </lineage>
</organism>
<keyword evidence="1" id="KW-1133">Transmembrane helix</keyword>
<evidence type="ECO:0000256" key="1">
    <source>
        <dbReference type="SAM" id="Phobius"/>
    </source>
</evidence>
<feature type="transmembrane region" description="Helical" evidence="1">
    <location>
        <begin position="7"/>
        <end position="29"/>
    </location>
</feature>
<evidence type="ECO:0000313" key="2">
    <source>
        <dbReference type="EMBL" id="MFD2629961.1"/>
    </source>
</evidence>
<dbReference type="RefSeq" id="WP_379562746.1">
    <property type="nucleotide sequence ID" value="NZ_JBHUMX010000041.1"/>
</dbReference>
<sequence length="426" mass="49138">MKLTKTQVIYSTIALIIIGGAVYASFWIFSNSTELDLPSFTVSLLSLAIASLAFIIALQTFISIDSVNKITKMEGNILENEHYVLSVPSLINEYQANNLRDTEDAIFTELHLRFKKKSKTAVEFSDNLQYFIDLLVFFPALFARSSDEEKQDLNRKIDGIVKVMEQRKKELLIINTGNLILIDETVKLIRGVLDYQNLTRKQEFGKDTKLLEVRGPMLKNSVTKTIYYNYLGLMFNKKAMNILKRELPIKDNKDLFELDQLKLISSSIDQLTGNEKEITVMFLQESKAAFEKALESAKEDVMWQGFIQYNDARSSFFLEVVTGENSGEWLKQMETAISARSKLNILIAEVIETEKTHFQSFFLYQEELVRLVKINLQLAQNRDDQALLYKGVNLHVEKSYKDLFPDPNGFKRLVRYQEGIKRHLQE</sequence>
<accession>A0ABW5Q342</accession>
<keyword evidence="3" id="KW-1185">Reference proteome</keyword>
<comment type="caution">
    <text evidence="2">The sequence shown here is derived from an EMBL/GenBank/DDBJ whole genome shotgun (WGS) entry which is preliminary data.</text>
</comment>
<dbReference type="EMBL" id="JBHUMX010000041">
    <property type="protein sequence ID" value="MFD2629961.1"/>
    <property type="molecule type" value="Genomic_DNA"/>
</dbReference>
<dbReference type="Proteomes" id="UP001597451">
    <property type="component" value="Unassembled WGS sequence"/>
</dbReference>
<proteinExistence type="predicted"/>
<keyword evidence="1" id="KW-0812">Transmembrane</keyword>
<protein>
    <submittedName>
        <fullName evidence="2">Uncharacterized protein</fullName>
    </submittedName>
</protein>
<reference evidence="3" key="1">
    <citation type="journal article" date="2019" name="Int. J. Syst. Evol. Microbiol.">
        <title>The Global Catalogue of Microorganisms (GCM) 10K type strain sequencing project: providing services to taxonomists for standard genome sequencing and annotation.</title>
        <authorList>
            <consortium name="The Broad Institute Genomics Platform"/>
            <consortium name="The Broad Institute Genome Sequencing Center for Infectious Disease"/>
            <person name="Wu L."/>
            <person name="Ma J."/>
        </authorList>
    </citation>
    <scope>NUCLEOTIDE SEQUENCE [LARGE SCALE GENOMIC DNA]</scope>
    <source>
        <strain evidence="3">TISTR 1858</strain>
    </source>
</reference>
<name>A0ABW5Q342_9BACI</name>